<feature type="region of interest" description="Disordered" evidence="1">
    <location>
        <begin position="1"/>
        <end position="24"/>
    </location>
</feature>
<protein>
    <submittedName>
        <fullName evidence="2">TMV resistance protein N-like</fullName>
    </submittedName>
</protein>
<evidence type="ECO:0000256" key="1">
    <source>
        <dbReference type="SAM" id="MobiDB-lite"/>
    </source>
</evidence>
<reference evidence="2 3" key="1">
    <citation type="journal article" date="2015" name="Proc. Natl. Acad. Sci. U.S.A.">
        <title>The resurrection genome of Boea hygrometrica: A blueprint for survival of dehydration.</title>
        <authorList>
            <person name="Xiao L."/>
            <person name="Yang G."/>
            <person name="Zhang L."/>
            <person name="Yang X."/>
            <person name="Zhao S."/>
            <person name="Ji Z."/>
            <person name="Zhou Q."/>
            <person name="Hu M."/>
            <person name="Wang Y."/>
            <person name="Chen M."/>
            <person name="Xu Y."/>
            <person name="Jin H."/>
            <person name="Xiao X."/>
            <person name="Hu G."/>
            <person name="Bao F."/>
            <person name="Hu Y."/>
            <person name="Wan P."/>
            <person name="Li L."/>
            <person name="Deng X."/>
            <person name="Kuang T."/>
            <person name="Xiang C."/>
            <person name="Zhu J.K."/>
            <person name="Oliver M.J."/>
            <person name="He Y."/>
        </authorList>
    </citation>
    <scope>NUCLEOTIDE SEQUENCE [LARGE SCALE GENOMIC DNA]</scope>
    <source>
        <strain evidence="3">cv. XS01</strain>
    </source>
</reference>
<accession>A0A2Z7BSW2</accession>
<organism evidence="2 3">
    <name type="scientific">Dorcoceras hygrometricum</name>
    <dbReference type="NCBI Taxonomy" id="472368"/>
    <lineage>
        <taxon>Eukaryota</taxon>
        <taxon>Viridiplantae</taxon>
        <taxon>Streptophyta</taxon>
        <taxon>Embryophyta</taxon>
        <taxon>Tracheophyta</taxon>
        <taxon>Spermatophyta</taxon>
        <taxon>Magnoliopsida</taxon>
        <taxon>eudicotyledons</taxon>
        <taxon>Gunneridae</taxon>
        <taxon>Pentapetalae</taxon>
        <taxon>asterids</taxon>
        <taxon>lamiids</taxon>
        <taxon>Lamiales</taxon>
        <taxon>Gesneriaceae</taxon>
        <taxon>Didymocarpoideae</taxon>
        <taxon>Trichosporeae</taxon>
        <taxon>Loxocarpinae</taxon>
        <taxon>Dorcoceras</taxon>
    </lineage>
</organism>
<evidence type="ECO:0000313" key="2">
    <source>
        <dbReference type="EMBL" id="KZV37673.1"/>
    </source>
</evidence>
<feature type="compositionally biased region" description="Basic and acidic residues" evidence="1">
    <location>
        <begin position="1"/>
        <end position="22"/>
    </location>
</feature>
<evidence type="ECO:0000313" key="3">
    <source>
        <dbReference type="Proteomes" id="UP000250235"/>
    </source>
</evidence>
<sequence length="194" mass="22144">MGKEMETESVDDRGRIVDKPLDSDDMDSLSKILELSVSPTSDDESLSIEEHLANIPDDMILPSVTTAKMTKIKFACGIEIKGVTERDWYKANLPQIAADDKGKKLLQEPDTIKGHPAREQFQLLCGDIEFLVQIKEKVIEEMSSFFHSFSLQNLKAMKSVKYIAPKEEKMLEWAETDSLEIAVRRRMYIIANYR</sequence>
<gene>
    <name evidence="2" type="ORF">F511_38988</name>
</gene>
<dbReference type="Proteomes" id="UP000250235">
    <property type="component" value="Unassembled WGS sequence"/>
</dbReference>
<dbReference type="AlphaFoldDB" id="A0A2Z7BSW2"/>
<proteinExistence type="predicted"/>
<dbReference type="EMBL" id="KV002520">
    <property type="protein sequence ID" value="KZV37673.1"/>
    <property type="molecule type" value="Genomic_DNA"/>
</dbReference>
<keyword evidence="3" id="KW-1185">Reference proteome</keyword>
<name>A0A2Z7BSW2_9LAMI</name>